<proteinExistence type="predicted"/>
<dbReference type="PROSITE" id="PS50110">
    <property type="entry name" value="RESPONSE_REGULATORY"/>
    <property type="match status" value="1"/>
</dbReference>
<evidence type="ECO:0000256" key="2">
    <source>
        <dbReference type="PROSITE-ProRule" id="PRU00169"/>
    </source>
</evidence>
<dbReference type="Proteomes" id="UP000559809">
    <property type="component" value="Unassembled WGS sequence"/>
</dbReference>
<dbReference type="EMBL" id="JACCEM010000007">
    <property type="protein sequence ID" value="NYT50605.1"/>
    <property type="molecule type" value="Genomic_DNA"/>
</dbReference>
<dbReference type="InterPro" id="IPR011006">
    <property type="entry name" value="CheY-like_superfamily"/>
</dbReference>
<dbReference type="PANTHER" id="PTHR44591">
    <property type="entry name" value="STRESS RESPONSE REGULATOR PROTEIN 1"/>
    <property type="match status" value="1"/>
</dbReference>
<dbReference type="RefSeq" id="WP_180156692.1">
    <property type="nucleotide sequence ID" value="NZ_JACCEM010000007.1"/>
</dbReference>
<evidence type="ECO:0000259" key="3">
    <source>
        <dbReference type="PROSITE" id="PS50110"/>
    </source>
</evidence>
<dbReference type="PANTHER" id="PTHR44591:SF3">
    <property type="entry name" value="RESPONSE REGULATORY DOMAIN-CONTAINING PROTEIN"/>
    <property type="match status" value="1"/>
</dbReference>
<dbReference type="AlphaFoldDB" id="A0A853FX47"/>
<dbReference type="Pfam" id="PF00072">
    <property type="entry name" value="Response_reg"/>
    <property type="match status" value="1"/>
</dbReference>
<evidence type="ECO:0000313" key="5">
    <source>
        <dbReference type="Proteomes" id="UP000559809"/>
    </source>
</evidence>
<dbReference type="GO" id="GO:0000160">
    <property type="term" value="P:phosphorelay signal transduction system"/>
    <property type="evidence" value="ECO:0007669"/>
    <property type="project" value="InterPro"/>
</dbReference>
<organism evidence="4 5">
    <name type="scientific">Parapusillimonas granuli</name>
    <dbReference type="NCBI Taxonomy" id="380911"/>
    <lineage>
        <taxon>Bacteria</taxon>
        <taxon>Pseudomonadati</taxon>
        <taxon>Pseudomonadota</taxon>
        <taxon>Betaproteobacteria</taxon>
        <taxon>Burkholderiales</taxon>
        <taxon>Alcaligenaceae</taxon>
        <taxon>Parapusillimonas</taxon>
    </lineage>
</organism>
<comment type="caution">
    <text evidence="4">The sequence shown here is derived from an EMBL/GenBank/DDBJ whole genome shotgun (WGS) entry which is preliminary data.</text>
</comment>
<name>A0A853FX47_9BURK</name>
<dbReference type="InterPro" id="IPR050595">
    <property type="entry name" value="Bact_response_regulator"/>
</dbReference>
<sequence>MALIVVADDEMLLTEMLAAVLEDAGYDVLLAAHGKEALDLVKQNRPRLLITDFMMPVMTGLELAEVLRQDHEFTDLPILLVTGAQGAVARRHPELFTRVLDKPYSLQQLLDVVAEMVPV</sequence>
<dbReference type="Gene3D" id="3.40.50.2300">
    <property type="match status" value="1"/>
</dbReference>
<dbReference type="SUPFAM" id="SSF52172">
    <property type="entry name" value="CheY-like"/>
    <property type="match status" value="1"/>
</dbReference>
<accession>A0A853FX47</accession>
<evidence type="ECO:0000313" key="4">
    <source>
        <dbReference type="EMBL" id="NYT50605.1"/>
    </source>
</evidence>
<gene>
    <name evidence="4" type="ORF">H0A72_14890</name>
</gene>
<evidence type="ECO:0000256" key="1">
    <source>
        <dbReference type="ARBA" id="ARBA00022553"/>
    </source>
</evidence>
<feature type="domain" description="Response regulatory" evidence="3">
    <location>
        <begin position="3"/>
        <end position="117"/>
    </location>
</feature>
<reference evidence="4 5" key="1">
    <citation type="submission" date="2020-07" db="EMBL/GenBank/DDBJ databases">
        <title>Taxonomic revisions and descriptions of new bacterial species based on genomic comparisons in the high-G+C-content subgroup of the family Alcaligenaceae.</title>
        <authorList>
            <person name="Szabo A."/>
            <person name="Felfoldi T."/>
        </authorList>
    </citation>
    <scope>NUCLEOTIDE SEQUENCE [LARGE SCALE GENOMIC DNA]</scope>
    <source>
        <strain evidence="4 5">LMG 24012</strain>
    </source>
</reference>
<dbReference type="InterPro" id="IPR001789">
    <property type="entry name" value="Sig_transdc_resp-reg_receiver"/>
</dbReference>
<dbReference type="SMART" id="SM00448">
    <property type="entry name" value="REC"/>
    <property type="match status" value="1"/>
</dbReference>
<feature type="modified residue" description="4-aspartylphosphate" evidence="2">
    <location>
        <position position="52"/>
    </location>
</feature>
<keyword evidence="5" id="KW-1185">Reference proteome</keyword>
<protein>
    <submittedName>
        <fullName evidence="4">Response regulator</fullName>
    </submittedName>
</protein>
<keyword evidence="1 2" id="KW-0597">Phosphoprotein</keyword>